<keyword evidence="1" id="KW-0812">Transmembrane</keyword>
<feature type="transmembrane region" description="Helical" evidence="1">
    <location>
        <begin position="39"/>
        <end position="60"/>
    </location>
</feature>
<feature type="transmembrane region" description="Helical" evidence="1">
    <location>
        <begin position="72"/>
        <end position="89"/>
    </location>
</feature>
<feature type="transmembrane region" description="Helical" evidence="1">
    <location>
        <begin position="130"/>
        <end position="150"/>
    </location>
</feature>
<name>A0A212UH21_9BACT</name>
<dbReference type="AlphaFoldDB" id="A0A212UH21"/>
<proteinExistence type="predicted"/>
<dbReference type="RefSeq" id="WP_088845537.1">
    <property type="nucleotide sequence ID" value="NZ_FYEW01000004.1"/>
</dbReference>
<evidence type="ECO:0000256" key="1">
    <source>
        <dbReference type="SAM" id="Phobius"/>
    </source>
</evidence>
<dbReference type="OrthoDB" id="5998965at2"/>
<dbReference type="EMBL" id="FYEW01000004">
    <property type="protein sequence ID" value="SNC77547.1"/>
    <property type="molecule type" value="Genomic_DNA"/>
</dbReference>
<keyword evidence="1" id="KW-0472">Membrane</keyword>
<evidence type="ECO:0000313" key="2">
    <source>
        <dbReference type="EMBL" id="SNC77547.1"/>
    </source>
</evidence>
<protein>
    <submittedName>
        <fullName evidence="2">Uncharacterized protein</fullName>
    </submittedName>
</protein>
<dbReference type="Proteomes" id="UP000198131">
    <property type="component" value="Unassembled WGS sequence"/>
</dbReference>
<organism evidence="2 3">
    <name type="scientific">Hymenobacter gelipurpurascens</name>
    <dbReference type="NCBI Taxonomy" id="89968"/>
    <lineage>
        <taxon>Bacteria</taxon>
        <taxon>Pseudomonadati</taxon>
        <taxon>Bacteroidota</taxon>
        <taxon>Cytophagia</taxon>
        <taxon>Cytophagales</taxon>
        <taxon>Hymenobacteraceae</taxon>
        <taxon>Hymenobacter</taxon>
    </lineage>
</organism>
<keyword evidence="1" id="KW-1133">Transmembrane helix</keyword>
<feature type="transmembrane region" description="Helical" evidence="1">
    <location>
        <begin position="98"/>
        <end position="118"/>
    </location>
</feature>
<sequence>MQSLNVPSSANQRGLSSSRFHVFQRDYERYEGVPRLNIYRLRLLFTLVFFFLTYESWAHILTHRGPWDNANAAAWFMWGSYSVISVIGIRRPLKVRPIVLFEVVYKVAWLSVVAYPLWVKQELIGSPAESMTRVFIWVVLPIVAMPWRYFLRTHVWGAPAVRP</sequence>
<keyword evidence="3" id="KW-1185">Reference proteome</keyword>
<gene>
    <name evidence="2" type="ORF">SAMN06265337_4135</name>
</gene>
<reference evidence="3" key="1">
    <citation type="submission" date="2017-06" db="EMBL/GenBank/DDBJ databases">
        <authorList>
            <person name="Varghese N."/>
            <person name="Submissions S."/>
        </authorList>
    </citation>
    <scope>NUCLEOTIDE SEQUENCE [LARGE SCALE GENOMIC DNA]</scope>
    <source>
        <strain evidence="3">DSM 11116</strain>
    </source>
</reference>
<accession>A0A212UH21</accession>
<evidence type="ECO:0000313" key="3">
    <source>
        <dbReference type="Proteomes" id="UP000198131"/>
    </source>
</evidence>